<comment type="similarity">
    <text evidence="1">Belongs to the GdpP/PdeA phosphodiesterase family.</text>
</comment>
<feature type="binding site" evidence="2">
    <location>
        <position position="421"/>
    </location>
    <ligand>
        <name>Mn(2+)</name>
        <dbReference type="ChEBI" id="CHEBI:29035"/>
        <label>2</label>
    </ligand>
</feature>
<dbReference type="GO" id="GO:0003676">
    <property type="term" value="F:nucleic acid binding"/>
    <property type="evidence" value="ECO:0007669"/>
    <property type="project" value="UniProtKB-UniRule"/>
</dbReference>
<accession>A0A9D1T557</accession>
<dbReference type="InterPro" id="IPR038763">
    <property type="entry name" value="DHH_sf"/>
</dbReference>
<dbReference type="InterPro" id="IPR001667">
    <property type="entry name" value="DDH_dom"/>
</dbReference>
<feature type="binding site" evidence="2">
    <location>
        <position position="421"/>
    </location>
    <ligand>
        <name>Mn(2+)</name>
        <dbReference type="ChEBI" id="CHEBI:29035"/>
        <label>1</label>
    </ligand>
</feature>
<feature type="binding site" evidence="2">
    <location>
        <position position="500"/>
    </location>
    <ligand>
        <name>Mn(2+)</name>
        <dbReference type="ChEBI" id="CHEBI:29035"/>
        <label>2</label>
    </ligand>
</feature>
<dbReference type="Gene3D" id="3.10.310.30">
    <property type="match status" value="1"/>
</dbReference>
<feature type="domain" description="DDH" evidence="4">
    <location>
        <begin position="343"/>
        <end position="497"/>
    </location>
</feature>
<keyword evidence="2" id="KW-0479">Metal-binding</keyword>
<feature type="binding site" evidence="2">
    <location>
        <position position="445"/>
    </location>
    <ligand>
        <name>Mn(2+)</name>
        <dbReference type="ChEBI" id="CHEBI:29035"/>
        <label>2</label>
    </ligand>
</feature>
<feature type="binding site" evidence="2">
    <location>
        <position position="349"/>
    </location>
    <ligand>
        <name>Mn(2+)</name>
        <dbReference type="ChEBI" id="CHEBI:29035"/>
        <label>1</label>
    </ligand>
</feature>
<dbReference type="Pfam" id="PF24898">
    <property type="entry name" value="GGDEF_GdpP"/>
    <property type="match status" value="1"/>
</dbReference>
<evidence type="ECO:0000313" key="7">
    <source>
        <dbReference type="Proteomes" id="UP000823960"/>
    </source>
</evidence>
<dbReference type="GO" id="GO:0005886">
    <property type="term" value="C:plasma membrane"/>
    <property type="evidence" value="ECO:0007669"/>
    <property type="project" value="UniProtKB-SubCell"/>
</dbReference>
<organism evidence="6 7">
    <name type="scientific">Candidatus Faeciplasma avium</name>
    <dbReference type="NCBI Taxonomy" id="2840798"/>
    <lineage>
        <taxon>Bacteria</taxon>
        <taxon>Bacillati</taxon>
        <taxon>Bacillota</taxon>
        <taxon>Clostridia</taxon>
        <taxon>Eubacteriales</taxon>
        <taxon>Oscillospiraceae</taxon>
        <taxon>Oscillospiraceae incertae sedis</taxon>
        <taxon>Candidatus Faeciplasma</taxon>
    </lineage>
</organism>
<comment type="catalytic activity">
    <reaction evidence="1">
        <text>3',3'-c-di-AMP + H2O = 5'-O-phosphonoadenylyl-(3'-&gt;5')-adenosine + H(+)</text>
        <dbReference type="Rhea" id="RHEA:54420"/>
        <dbReference type="ChEBI" id="CHEBI:15377"/>
        <dbReference type="ChEBI" id="CHEBI:15378"/>
        <dbReference type="ChEBI" id="CHEBI:71500"/>
        <dbReference type="ChEBI" id="CHEBI:138171"/>
    </reaction>
</comment>
<feature type="domain" description="DHHA1" evidence="5">
    <location>
        <begin position="572"/>
        <end position="646"/>
    </location>
</feature>
<dbReference type="PANTHER" id="PTHR47618">
    <property type="entry name" value="BIFUNCTIONAL OLIGORIBONUCLEASE AND PAP PHOSPHATASE NRNA"/>
    <property type="match status" value="1"/>
</dbReference>
<dbReference type="FunFam" id="3.90.1640.10:FF:000002">
    <property type="entry name" value="Cyclic-di-AMP phosphodiesterase"/>
    <property type="match status" value="1"/>
</dbReference>
<evidence type="ECO:0000259" key="5">
    <source>
        <dbReference type="Pfam" id="PF02272"/>
    </source>
</evidence>
<keyword evidence="1 3" id="KW-0472">Membrane</keyword>
<evidence type="ECO:0000313" key="6">
    <source>
        <dbReference type="EMBL" id="HIV11098.1"/>
    </source>
</evidence>
<dbReference type="Pfam" id="PF02272">
    <property type="entry name" value="DHHA1"/>
    <property type="match status" value="1"/>
</dbReference>
<comment type="cofactor">
    <cofactor evidence="2">
        <name>Mn(2+)</name>
        <dbReference type="ChEBI" id="CHEBI:29035"/>
    </cofactor>
    <text evidence="2">For phosphodiesterase activity, probably binds 2 Mn(2+) per subunit.</text>
</comment>
<protein>
    <recommendedName>
        <fullName evidence="1">Cyclic-di-AMP phosphodiesterase</fullName>
        <ecNumber evidence="1">3.1.4.-</ecNumber>
    </recommendedName>
</protein>
<dbReference type="PANTHER" id="PTHR47618:SF2">
    <property type="entry name" value="CYCLIC-DI-AMP PHOSPHODIESTERASE GDPP"/>
    <property type="match status" value="1"/>
</dbReference>
<dbReference type="PIRSF" id="PIRSF026583">
    <property type="entry name" value="YybT"/>
    <property type="match status" value="1"/>
</dbReference>
<keyword evidence="3" id="KW-1133">Transmembrane helix</keyword>
<feature type="binding site" evidence="2">
    <location>
        <position position="353"/>
    </location>
    <ligand>
        <name>Mn(2+)</name>
        <dbReference type="ChEBI" id="CHEBI:29035"/>
        <label>1</label>
    </ligand>
</feature>
<dbReference type="Gene3D" id="3.90.1640.10">
    <property type="entry name" value="inorganic pyrophosphatase (n-terminal core)"/>
    <property type="match status" value="1"/>
</dbReference>
<dbReference type="GO" id="GO:0046872">
    <property type="term" value="F:metal ion binding"/>
    <property type="evidence" value="ECO:0007669"/>
    <property type="project" value="UniProtKB-KW"/>
</dbReference>
<dbReference type="AlphaFoldDB" id="A0A9D1T557"/>
<keyword evidence="1" id="KW-0378">Hydrolase</keyword>
<comment type="caution">
    <text evidence="6">The sequence shown here is derived from an EMBL/GenBank/DDBJ whole genome shotgun (WGS) entry which is preliminary data.</text>
</comment>
<dbReference type="Proteomes" id="UP000823960">
    <property type="component" value="Unassembled WGS sequence"/>
</dbReference>
<evidence type="ECO:0000256" key="2">
    <source>
        <dbReference type="PIRSR" id="PIRSR026583-50"/>
    </source>
</evidence>
<feature type="binding site" evidence="2">
    <location>
        <position position="355"/>
    </location>
    <ligand>
        <name>Mn(2+)</name>
        <dbReference type="ChEBI" id="CHEBI:29035"/>
        <label>2</label>
    </ligand>
</feature>
<dbReference type="SUPFAM" id="SSF64182">
    <property type="entry name" value="DHH phosphoesterases"/>
    <property type="match status" value="1"/>
</dbReference>
<reference evidence="6" key="2">
    <citation type="journal article" date="2021" name="PeerJ">
        <title>Extensive microbial diversity within the chicken gut microbiome revealed by metagenomics and culture.</title>
        <authorList>
            <person name="Gilroy R."/>
            <person name="Ravi A."/>
            <person name="Getino M."/>
            <person name="Pursley I."/>
            <person name="Horton D.L."/>
            <person name="Alikhan N.F."/>
            <person name="Baker D."/>
            <person name="Gharbi K."/>
            <person name="Hall N."/>
            <person name="Watson M."/>
            <person name="Adriaenssens E.M."/>
            <person name="Foster-Nyarko E."/>
            <person name="Jarju S."/>
            <person name="Secka A."/>
            <person name="Antonio M."/>
            <person name="Oren A."/>
            <person name="Chaudhuri R.R."/>
            <person name="La Ragione R."/>
            <person name="Hildebrand F."/>
            <person name="Pallen M.J."/>
        </authorList>
    </citation>
    <scope>NUCLEOTIDE SEQUENCE</scope>
    <source>
        <strain evidence="6">1370</strain>
    </source>
</reference>
<evidence type="ECO:0000256" key="3">
    <source>
        <dbReference type="SAM" id="Phobius"/>
    </source>
</evidence>
<dbReference type="EC" id="3.1.4.-" evidence="1"/>
<comment type="function">
    <text evidence="1">Has phosphodiesterase (PDE) activity against cyclic-di-AMP (c-di-AMP).</text>
</comment>
<dbReference type="InterPro" id="IPR014528">
    <property type="entry name" value="GdpP/PdeA"/>
</dbReference>
<name>A0A9D1T557_9FIRM</name>
<evidence type="ECO:0000259" key="4">
    <source>
        <dbReference type="Pfam" id="PF01368"/>
    </source>
</evidence>
<feature type="transmembrane region" description="Helical" evidence="3">
    <location>
        <begin position="34"/>
        <end position="56"/>
    </location>
</feature>
<dbReference type="InterPro" id="IPR051319">
    <property type="entry name" value="Oligoribo/pAp-PDE_c-di-AMP_PDE"/>
</dbReference>
<keyword evidence="1" id="KW-1003">Cell membrane</keyword>
<evidence type="ECO:0000256" key="1">
    <source>
        <dbReference type="PIRNR" id="PIRNR026583"/>
    </source>
</evidence>
<dbReference type="Pfam" id="PF01368">
    <property type="entry name" value="DHH"/>
    <property type="match status" value="1"/>
</dbReference>
<reference evidence="6" key="1">
    <citation type="submission" date="2020-10" db="EMBL/GenBank/DDBJ databases">
        <authorList>
            <person name="Gilroy R."/>
        </authorList>
    </citation>
    <scope>NUCLEOTIDE SEQUENCE</scope>
    <source>
        <strain evidence="6">1370</strain>
    </source>
</reference>
<dbReference type="InterPro" id="IPR003156">
    <property type="entry name" value="DHHA1_dom"/>
</dbReference>
<keyword evidence="2" id="KW-0464">Manganese</keyword>
<dbReference type="GO" id="GO:0016787">
    <property type="term" value="F:hydrolase activity"/>
    <property type="evidence" value="ECO:0007669"/>
    <property type="project" value="UniProtKB-UniRule"/>
</dbReference>
<proteinExistence type="inferred from homology"/>
<sequence length="652" mass="72061">MKKRVLLPFALALGFLMVFSLAFGIILLTEGQLVKGIAAAVVFAAALAVMVIVWVFDSNLTRYVTRMDKDIVAVSRETFYDYPEPIVIADGDEKVVWYNKSFEDHLFSDDRAYGISLSELVGNNTAKIFSDTGATVKILERYYSVMARQSKSFEASMSVIRFSDITDHVLLENEYRASRKTVLILTVDNYDEVLQNAKESDKANVQAKLEQILERFIESTNGVLHKSSNGRFYAVIEQRHLSKIIERRFDILDEVRSIQVGDRMSVTLSIGVGRGAKTLAESELYAKQALDMCLGRGGDQAAVKTESGFEFFGGISKAVEKSTKVRSRIISNALRELAISSDTIYIMGHRYADFDAVGASIGLSGAFRSMSKQAFCVVDSERNLAKPLIQYMTDNGEGDIFISCEQALSEINDRSLLIICDTHSPDFVDSKELYEKAKTVVVIDHHRKMVNHIDNAVVFFHEPFASSACEMATELIQYFGVDCKISIADAEALLAGIMLDTKNFVMRSNARTFEAAAHLKRLGADTIAVKGLFSDTLATYREKSILIQSAQLFHGCAIAVTSSSEPELRLAAPQAADELLGITGVKASFVFYMVDGVCYISARSLGDYNVQLIMEAVGGGGHRTMAGAQLRMDIDEAQSLVKKAIEDFRINM</sequence>
<dbReference type="EMBL" id="DVOL01000076">
    <property type="protein sequence ID" value="HIV11098.1"/>
    <property type="molecule type" value="Genomic_DNA"/>
</dbReference>
<comment type="subcellular location">
    <subcellularLocation>
        <location evidence="1">Cell membrane</location>
    </subcellularLocation>
</comment>
<keyword evidence="3" id="KW-0812">Transmembrane</keyword>
<dbReference type="Gene3D" id="3.30.450.20">
    <property type="entry name" value="PAS domain"/>
    <property type="match status" value="1"/>
</dbReference>
<gene>
    <name evidence="6" type="ORF">IAD28_05350</name>
</gene>